<organism evidence="3 4">
    <name type="scientific">Candidatus Acidulodesulfobacterium acidiphilum</name>
    <dbReference type="NCBI Taxonomy" id="2597224"/>
    <lineage>
        <taxon>Bacteria</taxon>
        <taxon>Deltaproteobacteria</taxon>
        <taxon>Candidatus Acidulodesulfobacterales</taxon>
        <taxon>Candidatus Acidulodesulfobacterium</taxon>
    </lineage>
</organism>
<gene>
    <name evidence="3" type="ORF">EVJ48_00520</name>
</gene>
<evidence type="ECO:0000313" key="4">
    <source>
        <dbReference type="Proteomes" id="UP000322454"/>
    </source>
</evidence>
<dbReference type="HAMAP" id="MF_00674">
    <property type="entry name" value="UPF0251"/>
    <property type="match status" value="1"/>
</dbReference>
<evidence type="ECO:0000313" key="3">
    <source>
        <dbReference type="EMBL" id="RZV40439.1"/>
    </source>
</evidence>
<dbReference type="Proteomes" id="UP000322454">
    <property type="component" value="Unassembled WGS sequence"/>
</dbReference>
<dbReference type="EMBL" id="SHMQ01000001">
    <property type="protein sequence ID" value="RZV40439.1"/>
    <property type="molecule type" value="Genomic_DNA"/>
</dbReference>
<dbReference type="Pfam" id="PF02001">
    <property type="entry name" value="DUF134"/>
    <property type="match status" value="1"/>
</dbReference>
<sequence>MRPYKCRRIEKEPEIKFFKPNGIPAKFLEKVVLTVDEFEAVRLADLNGLYQEEAAEKMSISRQTFGNIIASARRKIADCLVNAKALKIEGGEIEMKRNFFCSNCNGTWNEPFGTGRPEKCPKCGDKNFRRVNDRNEKCGHGRKGRRCANGN</sequence>
<accession>A0A520XGY4</accession>
<name>A0A520XGY4_9DELT</name>
<dbReference type="AlphaFoldDB" id="A0A520XGY4"/>
<reference evidence="3 4" key="1">
    <citation type="submission" date="2019-01" db="EMBL/GenBank/DDBJ databases">
        <title>Insights into ecological role of a new deltaproteobacterial order Candidatus Sinidesulfobacterales (Sva0485) by metagenomics and metatranscriptomics.</title>
        <authorList>
            <person name="Tan S."/>
            <person name="Liu J."/>
            <person name="Fang Y."/>
            <person name="Hedlund B."/>
            <person name="Lian Z.-H."/>
            <person name="Huang L.-Y."/>
            <person name="Li J.-T."/>
            <person name="Huang L.-N."/>
            <person name="Li W.-J."/>
            <person name="Jiang H.-C."/>
            <person name="Dong H.-L."/>
            <person name="Shu W.-S."/>
        </authorList>
    </citation>
    <scope>NUCLEOTIDE SEQUENCE [LARGE SCALE GENOMIC DNA]</scope>
    <source>
        <strain evidence="3">AP4</strain>
    </source>
</reference>
<dbReference type="PANTHER" id="PTHR37478:SF2">
    <property type="entry name" value="UPF0251 PROTEIN TK0562"/>
    <property type="match status" value="1"/>
</dbReference>
<dbReference type="PANTHER" id="PTHR37478">
    <property type="match status" value="1"/>
</dbReference>
<dbReference type="SUPFAM" id="SSF88659">
    <property type="entry name" value="Sigma3 and sigma4 domains of RNA polymerase sigma factors"/>
    <property type="match status" value="1"/>
</dbReference>
<comment type="similarity">
    <text evidence="1 2">Belongs to the UPF0251 family.</text>
</comment>
<evidence type="ECO:0000256" key="2">
    <source>
        <dbReference type="HAMAP-Rule" id="MF_00674"/>
    </source>
</evidence>
<comment type="caution">
    <text evidence="3">The sequence shown here is derived from an EMBL/GenBank/DDBJ whole genome shotgun (WGS) entry which is preliminary data.</text>
</comment>
<protein>
    <recommendedName>
        <fullName evidence="2">UPF0251 protein EVJ48_00520</fullName>
    </recommendedName>
</protein>
<dbReference type="Gene3D" id="1.10.10.10">
    <property type="entry name" value="Winged helix-like DNA-binding domain superfamily/Winged helix DNA-binding domain"/>
    <property type="match status" value="1"/>
</dbReference>
<dbReference type="InterPro" id="IPR013324">
    <property type="entry name" value="RNA_pol_sigma_r3/r4-like"/>
</dbReference>
<dbReference type="InterPro" id="IPR002852">
    <property type="entry name" value="UPF0251"/>
</dbReference>
<dbReference type="InterPro" id="IPR036388">
    <property type="entry name" value="WH-like_DNA-bd_sf"/>
</dbReference>
<evidence type="ECO:0000256" key="1">
    <source>
        <dbReference type="ARBA" id="ARBA00009350"/>
    </source>
</evidence>
<proteinExistence type="inferred from homology"/>